<protein>
    <recommendedName>
        <fullName evidence="9">1-deoxy-D-xylulose 5-phosphate reductoisomerase</fullName>
        <shortName evidence="9">DXP reductoisomerase</shortName>
        <ecNumber evidence="9">1.1.1.267</ecNumber>
    </recommendedName>
    <alternativeName>
        <fullName evidence="9">1-deoxyxylulose-5-phosphate reductoisomerase</fullName>
    </alternativeName>
    <alternativeName>
        <fullName evidence="9">2-C-methyl-D-erythritol 4-phosphate synthase</fullName>
    </alternativeName>
</protein>
<keyword evidence="7 9" id="KW-0414">Isoprene biosynthesis</keyword>
<dbReference type="InterPro" id="IPR036169">
    <property type="entry name" value="DXPR_C_sf"/>
</dbReference>
<dbReference type="Proteomes" id="UP000005947">
    <property type="component" value="Unassembled WGS sequence"/>
</dbReference>
<evidence type="ECO:0000256" key="5">
    <source>
        <dbReference type="ARBA" id="ARBA00023002"/>
    </source>
</evidence>
<comment type="similarity">
    <text evidence="2 9">Belongs to the DXR family.</text>
</comment>
<evidence type="ECO:0000313" key="13">
    <source>
        <dbReference type="EMBL" id="EGF23804.1"/>
    </source>
</evidence>
<keyword evidence="6 9" id="KW-0464">Manganese</keyword>
<dbReference type="eggNOG" id="COG0743">
    <property type="taxonomic scope" value="Bacteria"/>
</dbReference>
<dbReference type="GO" id="GO:0030145">
    <property type="term" value="F:manganese ion binding"/>
    <property type="evidence" value="ECO:0007669"/>
    <property type="project" value="TreeGrafter"/>
</dbReference>
<dbReference type="Gene3D" id="3.40.50.720">
    <property type="entry name" value="NAD(P)-binding Rossmann-like Domain"/>
    <property type="match status" value="1"/>
</dbReference>
<evidence type="ECO:0000256" key="4">
    <source>
        <dbReference type="ARBA" id="ARBA00022857"/>
    </source>
</evidence>
<feature type="binding site" evidence="9">
    <location>
        <position position="146"/>
    </location>
    <ligand>
        <name>1-deoxy-D-xylulose 5-phosphate</name>
        <dbReference type="ChEBI" id="CHEBI:57792"/>
    </ligand>
</feature>
<evidence type="ECO:0000256" key="9">
    <source>
        <dbReference type="HAMAP-Rule" id="MF_00183"/>
    </source>
</evidence>
<feature type="binding site" evidence="9">
    <location>
        <position position="236"/>
    </location>
    <ligand>
        <name>1-deoxy-D-xylulose 5-phosphate</name>
        <dbReference type="ChEBI" id="CHEBI:57792"/>
    </ligand>
</feature>
<evidence type="ECO:0000256" key="1">
    <source>
        <dbReference type="ARBA" id="ARBA00005094"/>
    </source>
</evidence>
<dbReference type="AlphaFoldDB" id="F1T538"/>
<dbReference type="InterPro" id="IPR013644">
    <property type="entry name" value="DXP_reductoisomerase_C"/>
</dbReference>
<dbReference type="HAMAP" id="MF_00183">
    <property type="entry name" value="DXP_reductoisom"/>
    <property type="match status" value="1"/>
</dbReference>
<dbReference type="SUPFAM" id="SSF69055">
    <property type="entry name" value="1-deoxy-D-xylulose-5-phosphate reductoisomerase, C-terminal domain"/>
    <property type="match status" value="1"/>
</dbReference>
<dbReference type="PANTHER" id="PTHR30525:SF0">
    <property type="entry name" value="1-DEOXY-D-XYLULOSE 5-PHOSPHATE REDUCTOISOMERASE, CHLOROPLASTIC"/>
    <property type="match status" value="1"/>
</dbReference>
<feature type="domain" description="DXP reductoisomerase C-terminal" evidence="12">
    <location>
        <begin position="280"/>
        <end position="397"/>
    </location>
</feature>
<comment type="pathway">
    <text evidence="1 9">Isoprenoid biosynthesis; isopentenyl diphosphate biosynthesis via DXP pathway; isopentenyl diphosphate from 1-deoxy-D-xylulose 5-phosphate: step 1/6.</text>
</comment>
<feature type="binding site" evidence="9">
    <location>
        <position position="145"/>
    </location>
    <ligand>
        <name>NADPH</name>
        <dbReference type="ChEBI" id="CHEBI:57783"/>
    </ligand>
</feature>
<dbReference type="Pfam" id="PF13288">
    <property type="entry name" value="DXPR_C"/>
    <property type="match status" value="1"/>
</dbReference>
<evidence type="ECO:0000256" key="8">
    <source>
        <dbReference type="ARBA" id="ARBA00048543"/>
    </source>
</evidence>
<comment type="caution">
    <text evidence="9">Lacks conserved residue(s) required for the propagation of feature annotation.</text>
</comment>
<evidence type="ECO:0000256" key="2">
    <source>
        <dbReference type="ARBA" id="ARBA00006825"/>
    </source>
</evidence>
<feature type="binding site" evidence="9">
    <location>
        <position position="170"/>
    </location>
    <ligand>
        <name>1-deoxy-D-xylulose 5-phosphate</name>
        <dbReference type="ChEBI" id="CHEBI:57792"/>
    </ligand>
</feature>
<comment type="catalytic activity">
    <reaction evidence="8">
        <text>2-C-methyl-D-erythritol 4-phosphate + NADP(+) = 1-deoxy-D-xylulose 5-phosphate + NADPH + H(+)</text>
        <dbReference type="Rhea" id="RHEA:13717"/>
        <dbReference type="ChEBI" id="CHEBI:15378"/>
        <dbReference type="ChEBI" id="CHEBI:57783"/>
        <dbReference type="ChEBI" id="CHEBI:57792"/>
        <dbReference type="ChEBI" id="CHEBI:58262"/>
        <dbReference type="ChEBI" id="CHEBI:58349"/>
        <dbReference type="EC" id="1.1.1.267"/>
    </reaction>
    <physiologicalReaction direction="right-to-left" evidence="8">
        <dbReference type="Rhea" id="RHEA:13719"/>
    </physiologicalReaction>
</comment>
<proteinExistence type="inferred from homology"/>
<feature type="binding site" evidence="9">
    <location>
        <position position="35"/>
    </location>
    <ligand>
        <name>NADPH</name>
        <dbReference type="ChEBI" id="CHEBI:57783"/>
    </ligand>
</feature>
<feature type="domain" description="1-deoxy-D-xylulose 5-phosphate reductoisomerase C-terminal" evidence="11">
    <location>
        <begin position="165"/>
        <end position="248"/>
    </location>
</feature>
<feature type="binding site" evidence="9">
    <location>
        <position position="171"/>
    </location>
    <ligand>
        <name>1-deoxy-D-xylulose 5-phosphate</name>
        <dbReference type="ChEBI" id="CHEBI:57792"/>
    </ligand>
</feature>
<dbReference type="GO" id="GO:0016853">
    <property type="term" value="F:isomerase activity"/>
    <property type="evidence" value="ECO:0007669"/>
    <property type="project" value="UniProtKB-KW"/>
</dbReference>
<keyword evidence="14" id="KW-1185">Reference proteome</keyword>
<reference evidence="13 14" key="1">
    <citation type="submission" date="2011-02" db="EMBL/GenBank/DDBJ databases">
        <authorList>
            <person name="Muzny D."/>
            <person name="Qin X."/>
            <person name="Buhay C."/>
            <person name="Dugan-Rocha S."/>
            <person name="Ding Y."/>
            <person name="Chen G."/>
            <person name="Hawes A."/>
            <person name="Holder M."/>
            <person name="Jhangiani S."/>
            <person name="Johnson A."/>
            <person name="Khan Z."/>
            <person name="Li Z."/>
            <person name="Liu W."/>
            <person name="Liu X."/>
            <person name="Perez L."/>
            <person name="Shen H."/>
            <person name="Wang Q."/>
            <person name="Watt J."/>
            <person name="Xi L."/>
            <person name="Xin Y."/>
            <person name="Zhou J."/>
            <person name="Deng J."/>
            <person name="Jiang H."/>
            <person name="Liu Y."/>
            <person name="Qu J."/>
            <person name="Song X.-Z."/>
            <person name="Zhang L."/>
            <person name="Villasana D."/>
            <person name="Johnson A."/>
            <person name="Liu J."/>
            <person name="Liyanage D."/>
            <person name="Lorensuhewa L."/>
            <person name="Robinson T."/>
            <person name="Song A."/>
            <person name="Song B.-B."/>
            <person name="Dinh H."/>
            <person name="Thornton R."/>
            <person name="Coyle M."/>
            <person name="Francisco L."/>
            <person name="Jackson L."/>
            <person name="Javaid M."/>
            <person name="Korchina V."/>
            <person name="Kovar C."/>
            <person name="Mata R."/>
            <person name="Mathew T."/>
            <person name="Ngo R."/>
            <person name="Nguyen L."/>
            <person name="Nguyen N."/>
            <person name="Okwuonu G."/>
            <person name="Ongeri F."/>
            <person name="Pham C."/>
            <person name="Simmons D."/>
            <person name="Wilczek-Boney K."/>
            <person name="Hale W."/>
            <person name="Jakkamsetti A."/>
            <person name="Pham P."/>
            <person name="Ruth R."/>
            <person name="San Lucas F."/>
            <person name="Warren J."/>
            <person name="Zhang J."/>
            <person name="Zhao Z."/>
            <person name="Zhou C."/>
            <person name="Zhu D."/>
            <person name="Lee S."/>
            <person name="Bess C."/>
            <person name="Blankenburg K."/>
            <person name="Forbes L."/>
            <person name="Fu Q."/>
            <person name="Gubbala S."/>
            <person name="Hirani K."/>
            <person name="Jayaseelan J.C."/>
            <person name="Lara F."/>
            <person name="Munidasa M."/>
            <person name="Palculict T."/>
            <person name="Patil S."/>
            <person name="Pu L.-L."/>
            <person name="Saada N."/>
            <person name="Tang L."/>
            <person name="Weissenberger G."/>
            <person name="Zhu Y."/>
            <person name="Hemphill L."/>
            <person name="Shang Y."/>
            <person name="Youmans B."/>
            <person name="Ayvaz T."/>
            <person name="Ross M."/>
            <person name="Santibanez J."/>
            <person name="Aqrawi P."/>
            <person name="Gross S."/>
            <person name="Joshi V."/>
            <person name="Fowler G."/>
            <person name="Nazareth L."/>
            <person name="Reid J."/>
            <person name="Worley K."/>
            <person name="Petrosino J."/>
            <person name="Highlander S."/>
            <person name="Gibbs R."/>
        </authorList>
    </citation>
    <scope>NUCLEOTIDE SEQUENCE [LARGE SCALE GENOMIC DNA]</scope>
    <source>
        <strain evidence="13 14">DSM 15829</strain>
    </source>
</reference>
<feature type="binding site" evidence="9">
    <location>
        <position position="34"/>
    </location>
    <ligand>
        <name>NADPH</name>
        <dbReference type="ChEBI" id="CHEBI:57783"/>
    </ligand>
</feature>
<feature type="binding site" evidence="9">
    <location>
        <position position="169"/>
    </location>
    <ligand>
        <name>Mn(2+)</name>
        <dbReference type="ChEBI" id="CHEBI:29035"/>
    </ligand>
</feature>
<feature type="binding site" evidence="9">
    <location>
        <position position="147"/>
    </location>
    <ligand>
        <name>NADPH</name>
        <dbReference type="ChEBI" id="CHEBI:57783"/>
    </ligand>
</feature>
<keyword evidence="9" id="KW-0460">Magnesium</keyword>
<dbReference type="Pfam" id="PF08436">
    <property type="entry name" value="DXP_redisom_C"/>
    <property type="match status" value="1"/>
</dbReference>
<organism evidence="13 14">
    <name type="scientific">Fannyhessea vaginae DSM 15829</name>
    <dbReference type="NCBI Taxonomy" id="525256"/>
    <lineage>
        <taxon>Bacteria</taxon>
        <taxon>Bacillati</taxon>
        <taxon>Actinomycetota</taxon>
        <taxon>Coriobacteriia</taxon>
        <taxon>Coriobacteriales</taxon>
        <taxon>Atopobiaceae</taxon>
        <taxon>Fannyhessea</taxon>
    </lineage>
</organism>
<feature type="binding site" evidence="9">
    <location>
        <position position="218"/>
    </location>
    <ligand>
        <name>1-deoxy-D-xylulose 5-phosphate</name>
        <dbReference type="ChEBI" id="CHEBI:57792"/>
    </ligand>
</feature>
<evidence type="ECO:0000256" key="6">
    <source>
        <dbReference type="ARBA" id="ARBA00023211"/>
    </source>
</evidence>
<dbReference type="GO" id="GO:0051484">
    <property type="term" value="P:isopentenyl diphosphate biosynthetic process, methylerythritol 4-phosphate pathway involved in terpenoid biosynthetic process"/>
    <property type="evidence" value="ECO:0007669"/>
    <property type="project" value="TreeGrafter"/>
</dbReference>
<dbReference type="InterPro" id="IPR013512">
    <property type="entry name" value="DXP_reductoisomerase_N"/>
</dbReference>
<comment type="cofactor">
    <cofactor evidence="9">
        <name>Mg(2+)</name>
        <dbReference type="ChEBI" id="CHEBI:18420"/>
    </cofactor>
    <cofactor evidence="9">
        <name>Mn(2+)</name>
        <dbReference type="ChEBI" id="CHEBI:29035"/>
    </cofactor>
</comment>
<dbReference type="InterPro" id="IPR003821">
    <property type="entry name" value="DXP_reductoisomerase"/>
</dbReference>
<keyword evidence="4 9" id="KW-0521">NADP</keyword>
<comment type="caution">
    <text evidence="13">The sequence shown here is derived from an EMBL/GenBank/DDBJ whole genome shotgun (WGS) entry which is preliminary data.</text>
</comment>
<evidence type="ECO:0000259" key="12">
    <source>
        <dbReference type="Pfam" id="PF13288"/>
    </source>
</evidence>
<dbReference type="InterPro" id="IPR026877">
    <property type="entry name" value="DXPR_C"/>
</dbReference>
<dbReference type="OrthoDB" id="9806546at2"/>
<feature type="binding site" evidence="9">
    <location>
        <position position="224"/>
    </location>
    <ligand>
        <name>NADPH</name>
        <dbReference type="ChEBI" id="CHEBI:57783"/>
    </ligand>
</feature>
<gene>
    <name evidence="9 13" type="primary">dxr</name>
    <name evidence="13" type="ORF">HMPREF0091_10751</name>
</gene>
<dbReference type="EC" id="1.1.1.267" evidence="9"/>
<accession>F1T538</accession>
<keyword evidence="3 9" id="KW-0479">Metal-binding</keyword>
<feature type="domain" description="1-deoxy-D-xylulose 5-phosphate reductoisomerase N-terminal" evidence="10">
    <location>
        <begin position="27"/>
        <end position="153"/>
    </location>
</feature>
<dbReference type="GO" id="GO:0030604">
    <property type="term" value="F:1-deoxy-D-xylulose-5-phosphate reductoisomerase activity"/>
    <property type="evidence" value="ECO:0007669"/>
    <property type="project" value="UniProtKB-UniRule"/>
</dbReference>
<dbReference type="PIRSF" id="PIRSF006205">
    <property type="entry name" value="Dxp_reductismrs"/>
    <property type="match status" value="1"/>
</dbReference>
<keyword evidence="13" id="KW-0413">Isomerase</keyword>
<dbReference type="EMBL" id="ACGK02000001">
    <property type="protein sequence ID" value="EGF23804.1"/>
    <property type="molecule type" value="Genomic_DNA"/>
</dbReference>
<dbReference type="PANTHER" id="PTHR30525">
    <property type="entry name" value="1-DEOXY-D-XYLULOSE 5-PHOSPHATE REDUCTOISOMERASE"/>
    <property type="match status" value="1"/>
</dbReference>
<sequence>MSLFNTNSSQQFGSSSSDEYEHKRLRVAILGSSGSIGTQTLDVCLQHRDKIDVVALSVYNSCDALVKAARTCDAQHVVVVDETHKNDAILDNLPATCSCEFGSQALLDIVQRDDIDLVVCAIVGAAGMEVGYHALKCGKTLAYANKESLVVAGDLIMPLVKPGKLIPVDSEHSAIFQCLQGESLRELSDIWLTCSGGPFYAKTRDELGSVTAADALRHPTWKMGSKITIDSATLMNKGLEVLEATRLFELPIDDIHVVIHRQSMIHSMVQFKDGTTKAQLGPSDMRIPIQYALSYPNRWDTPSTKLPDWRTISHLSFAAPDTTTFGCLKLALQAGKTGGTMPCIMNAANEVANKAFREGRCSFLDIERIVAQTMQNCELAPVESLEQLREVDTQARTCAQTYLS</sequence>
<comment type="function">
    <text evidence="9">Catalyzes the NADPH-dependent rearrangement and reduction of 1-deoxy-D-xylulose-5-phosphate (DXP) to 2-C-methyl-D-erythritol 4-phosphate (MEP).</text>
</comment>
<dbReference type="GO" id="GO:0070402">
    <property type="term" value="F:NADPH binding"/>
    <property type="evidence" value="ECO:0007669"/>
    <property type="project" value="InterPro"/>
</dbReference>
<evidence type="ECO:0000259" key="11">
    <source>
        <dbReference type="Pfam" id="PF08436"/>
    </source>
</evidence>
<feature type="binding site" evidence="9">
    <location>
        <position position="240"/>
    </location>
    <ligand>
        <name>Mn(2+)</name>
        <dbReference type="ChEBI" id="CHEBI:29035"/>
    </ligand>
</feature>
<keyword evidence="5 9" id="KW-0560">Oxidoreductase</keyword>
<dbReference type="Gene3D" id="1.10.1740.10">
    <property type="match status" value="1"/>
</dbReference>
<feature type="binding site" evidence="9">
    <location>
        <position position="171"/>
    </location>
    <ligand>
        <name>Mn(2+)</name>
        <dbReference type="ChEBI" id="CHEBI:29035"/>
    </ligand>
</feature>
<feature type="binding site" evidence="9">
    <location>
        <position position="36"/>
    </location>
    <ligand>
        <name>NADPH</name>
        <dbReference type="ChEBI" id="CHEBI:57783"/>
    </ligand>
</feature>
<dbReference type="SUPFAM" id="SSF51735">
    <property type="entry name" value="NAD(P)-binding Rossmann-fold domains"/>
    <property type="match status" value="1"/>
</dbReference>
<dbReference type="FunFam" id="3.40.50.720:FF:000045">
    <property type="entry name" value="1-deoxy-D-xylulose 5-phosphate reductoisomerase"/>
    <property type="match status" value="1"/>
</dbReference>
<dbReference type="Pfam" id="PF02670">
    <property type="entry name" value="DXP_reductoisom"/>
    <property type="match status" value="1"/>
</dbReference>
<evidence type="ECO:0000259" key="10">
    <source>
        <dbReference type="Pfam" id="PF02670"/>
    </source>
</evidence>
<dbReference type="SUPFAM" id="SSF55347">
    <property type="entry name" value="Glyceraldehyde-3-phosphate dehydrogenase-like, C-terminal domain"/>
    <property type="match status" value="1"/>
</dbReference>
<name>F1T538_9ACTN</name>
<dbReference type="NCBIfam" id="TIGR00243">
    <property type="entry name" value="Dxr"/>
    <property type="match status" value="1"/>
</dbReference>
<evidence type="ECO:0000313" key="14">
    <source>
        <dbReference type="Proteomes" id="UP000005947"/>
    </source>
</evidence>
<dbReference type="UniPathway" id="UPA00056">
    <property type="reaction ID" value="UER00092"/>
</dbReference>
<dbReference type="InterPro" id="IPR036291">
    <property type="entry name" value="NAD(P)-bd_dom_sf"/>
</dbReference>
<feature type="binding site" evidence="9">
    <location>
        <position position="240"/>
    </location>
    <ligand>
        <name>1-deoxy-D-xylulose 5-phosphate</name>
        <dbReference type="ChEBI" id="CHEBI:57792"/>
    </ligand>
</feature>
<feature type="binding site" evidence="9">
    <location>
        <position position="195"/>
    </location>
    <ligand>
        <name>1-deoxy-D-xylulose 5-phosphate</name>
        <dbReference type="ChEBI" id="CHEBI:57792"/>
    </ligand>
</feature>
<dbReference type="RefSeq" id="WP_006302933.1">
    <property type="nucleotide sequence ID" value="NZ_ACGK02000001.1"/>
</dbReference>
<dbReference type="GeneID" id="93210355"/>
<feature type="binding site" evidence="9">
    <location>
        <position position="231"/>
    </location>
    <ligand>
        <name>1-deoxy-D-xylulose 5-phosphate</name>
        <dbReference type="ChEBI" id="CHEBI:57792"/>
    </ligand>
</feature>
<evidence type="ECO:0000256" key="7">
    <source>
        <dbReference type="ARBA" id="ARBA00023229"/>
    </source>
</evidence>
<evidence type="ECO:0000256" key="3">
    <source>
        <dbReference type="ARBA" id="ARBA00022723"/>
    </source>
</evidence>
<feature type="binding site" evidence="9">
    <location>
        <position position="237"/>
    </location>
    <ligand>
        <name>1-deoxy-D-xylulose 5-phosphate</name>
        <dbReference type="ChEBI" id="CHEBI:57792"/>
    </ligand>
</feature>